<proteinExistence type="predicted"/>
<dbReference type="GO" id="GO:0030125">
    <property type="term" value="C:clathrin vesicle coat"/>
    <property type="evidence" value="ECO:0007669"/>
    <property type="project" value="TreeGrafter"/>
</dbReference>
<dbReference type="Pfam" id="PF07933">
    <property type="entry name" value="DUF1681"/>
    <property type="match status" value="1"/>
</dbReference>
<dbReference type="GO" id="GO:0006897">
    <property type="term" value="P:endocytosis"/>
    <property type="evidence" value="ECO:0007669"/>
    <property type="project" value="InterPro"/>
</dbReference>
<evidence type="ECO:0000313" key="2">
    <source>
        <dbReference type="EMBL" id="RKP26863.1"/>
    </source>
</evidence>
<dbReference type="OrthoDB" id="10265489at2759"/>
<feature type="non-terminal residue" evidence="2">
    <location>
        <position position="1"/>
    </location>
</feature>
<dbReference type="Gene3D" id="2.30.29.30">
    <property type="entry name" value="Pleckstrin-homology domain (PH domain)/Phosphotyrosine-binding domain (PTB)"/>
    <property type="match status" value="1"/>
</dbReference>
<dbReference type="PANTHER" id="PTHR12847:SF9">
    <property type="entry name" value="NECAP-LIKE PROTEIN CG9132"/>
    <property type="match status" value="1"/>
</dbReference>
<dbReference type="Proteomes" id="UP000278143">
    <property type="component" value="Unassembled WGS sequence"/>
</dbReference>
<dbReference type="EMBL" id="KZ989317">
    <property type="protein sequence ID" value="RKP26863.1"/>
    <property type="molecule type" value="Genomic_DNA"/>
</dbReference>
<dbReference type="PANTHER" id="PTHR12847">
    <property type="entry name" value="ATP-BINDING CASSETTE ABC TRANSPORTER-RELATED"/>
    <property type="match status" value="1"/>
</dbReference>
<dbReference type="CDD" id="cd13228">
    <property type="entry name" value="PHear_NECAP"/>
    <property type="match status" value="1"/>
</dbReference>
<name>A0A4P9Z2V1_9FUNG</name>
<organism evidence="2 3">
    <name type="scientific">Syncephalis pseudoplumigaleata</name>
    <dbReference type="NCBI Taxonomy" id="1712513"/>
    <lineage>
        <taxon>Eukaryota</taxon>
        <taxon>Fungi</taxon>
        <taxon>Fungi incertae sedis</taxon>
        <taxon>Zoopagomycota</taxon>
        <taxon>Zoopagomycotina</taxon>
        <taxon>Zoopagomycetes</taxon>
        <taxon>Zoopagales</taxon>
        <taxon>Piptocephalidaceae</taxon>
        <taxon>Syncephalis</taxon>
    </lineage>
</organism>
<evidence type="ECO:0000259" key="1">
    <source>
        <dbReference type="Pfam" id="PF07933"/>
    </source>
</evidence>
<dbReference type="InterPro" id="IPR012466">
    <property type="entry name" value="NECAP_PHear"/>
</dbReference>
<gene>
    <name evidence="2" type="ORF">SYNPS1DRAFT_13563</name>
</gene>
<feature type="domain" description="NECAP PHear" evidence="1">
    <location>
        <begin position="1"/>
        <end position="145"/>
    </location>
</feature>
<dbReference type="InterPro" id="IPR011993">
    <property type="entry name" value="PH-like_dom_sf"/>
</dbReference>
<dbReference type="AlphaFoldDB" id="A0A4P9Z2V1"/>
<reference evidence="3" key="1">
    <citation type="journal article" date="2018" name="Nat. Microbiol.">
        <title>Leveraging single-cell genomics to expand the fungal tree of life.</title>
        <authorList>
            <person name="Ahrendt S.R."/>
            <person name="Quandt C.A."/>
            <person name="Ciobanu D."/>
            <person name="Clum A."/>
            <person name="Salamov A."/>
            <person name="Andreopoulos B."/>
            <person name="Cheng J.F."/>
            <person name="Woyke T."/>
            <person name="Pelin A."/>
            <person name="Henrissat B."/>
            <person name="Reynolds N.K."/>
            <person name="Benny G.L."/>
            <person name="Smith M.E."/>
            <person name="James T.Y."/>
            <person name="Grigoriev I.V."/>
        </authorList>
    </citation>
    <scope>NUCLEOTIDE SEQUENCE [LARGE SCALE GENOMIC DNA]</scope>
    <source>
        <strain evidence="3">Benny S71-1</strain>
    </source>
</reference>
<sequence>VYRLPPRTRSGGHRAEEWGLDHPLWTGRLRVVGQDDACLIRLEDAQTGELFAAGPYTLDGRAVETAMDSSRYFVLRVEDAGRHAFIGVGFRERNDAFDFNATLQAYLRHQRGVEEQASGTAAVAAHTPAMDLRLKEGETIHINLQGVSTWSL</sequence>
<evidence type="ECO:0000313" key="3">
    <source>
        <dbReference type="Proteomes" id="UP000278143"/>
    </source>
</evidence>
<protein>
    <submittedName>
        <fullName evidence="2">Adaptin ear-binding coat-associated protein 1 NECAP-1</fullName>
    </submittedName>
</protein>
<accession>A0A4P9Z2V1</accession>
<dbReference type="SUPFAM" id="SSF50729">
    <property type="entry name" value="PH domain-like"/>
    <property type="match status" value="1"/>
</dbReference>
<keyword evidence="3" id="KW-1185">Reference proteome</keyword>